<dbReference type="InterPro" id="IPR037041">
    <property type="entry name" value="Trigger_fac_C_sf"/>
</dbReference>
<evidence type="ECO:0000256" key="9">
    <source>
        <dbReference type="ARBA" id="ARBA00023306"/>
    </source>
</evidence>
<keyword evidence="5 12" id="KW-0132">Cell division</keyword>
<dbReference type="FunCoup" id="A0A397S5Q2">
    <property type="interactions" value="400"/>
</dbReference>
<dbReference type="PIRSF" id="PIRSF003095">
    <property type="entry name" value="Trigger_factor"/>
    <property type="match status" value="1"/>
</dbReference>
<dbReference type="InterPro" id="IPR001179">
    <property type="entry name" value="PPIase_FKBP_dom"/>
</dbReference>
<keyword evidence="7 12" id="KW-0143">Chaperone</keyword>
<evidence type="ECO:0000256" key="2">
    <source>
        <dbReference type="ARBA" id="ARBA00005464"/>
    </source>
</evidence>
<dbReference type="SUPFAM" id="SSF109998">
    <property type="entry name" value="Triger factor/SurA peptide-binding domain-like"/>
    <property type="match status" value="1"/>
</dbReference>
<dbReference type="Gene3D" id="3.30.70.1050">
    <property type="entry name" value="Trigger factor ribosome-binding domain"/>
    <property type="match status" value="1"/>
</dbReference>
<evidence type="ECO:0000313" key="17">
    <source>
        <dbReference type="Proteomes" id="UP000266506"/>
    </source>
</evidence>
<dbReference type="Gene3D" id="1.10.3120.10">
    <property type="entry name" value="Trigger factor, C-terminal domain"/>
    <property type="match status" value="1"/>
</dbReference>
<keyword evidence="6 12" id="KW-0697">Rotamase</keyword>
<dbReference type="Proteomes" id="UP000266506">
    <property type="component" value="Unassembled WGS sequence"/>
</dbReference>
<dbReference type="Pfam" id="PF05697">
    <property type="entry name" value="Trigger_N"/>
    <property type="match status" value="1"/>
</dbReference>
<organism evidence="16 17">
    <name type="scientific">Anaeroplasma bactoclasticum</name>
    <dbReference type="NCBI Taxonomy" id="2088"/>
    <lineage>
        <taxon>Bacteria</taxon>
        <taxon>Bacillati</taxon>
        <taxon>Mycoplasmatota</taxon>
        <taxon>Mollicutes</taxon>
        <taxon>Anaeroplasmatales</taxon>
        <taxon>Anaeroplasmataceae</taxon>
        <taxon>Anaeroplasma</taxon>
    </lineage>
</organism>
<protein>
    <recommendedName>
        <fullName evidence="4 12">Trigger factor</fullName>
        <shortName evidence="12">TF</shortName>
        <ecNumber evidence="3 12">5.2.1.8</ecNumber>
    </recommendedName>
    <alternativeName>
        <fullName evidence="11 12">PPIase</fullName>
    </alternativeName>
</protein>
<comment type="function">
    <text evidence="10 12">Involved in protein export. Acts as a chaperone by maintaining the newly synthesized protein in an open conformation. Functions as a peptidyl-prolyl cis-trans isomerase.</text>
</comment>
<comment type="catalytic activity">
    <reaction evidence="1 12 13">
        <text>[protein]-peptidylproline (omega=180) = [protein]-peptidylproline (omega=0)</text>
        <dbReference type="Rhea" id="RHEA:16237"/>
        <dbReference type="Rhea" id="RHEA-COMP:10747"/>
        <dbReference type="Rhea" id="RHEA-COMP:10748"/>
        <dbReference type="ChEBI" id="CHEBI:83833"/>
        <dbReference type="ChEBI" id="CHEBI:83834"/>
        <dbReference type="EC" id="5.2.1.8"/>
    </reaction>
</comment>
<evidence type="ECO:0000256" key="5">
    <source>
        <dbReference type="ARBA" id="ARBA00022618"/>
    </source>
</evidence>
<evidence type="ECO:0000256" key="12">
    <source>
        <dbReference type="HAMAP-Rule" id="MF_00303"/>
    </source>
</evidence>
<proteinExistence type="inferred from homology"/>
<dbReference type="SUPFAM" id="SSF102735">
    <property type="entry name" value="Trigger factor ribosome-binding domain"/>
    <property type="match status" value="1"/>
</dbReference>
<keyword evidence="17" id="KW-1185">Reference proteome</keyword>
<evidence type="ECO:0000256" key="11">
    <source>
        <dbReference type="ARBA" id="ARBA00029986"/>
    </source>
</evidence>
<comment type="caution">
    <text evidence="16">The sequence shown here is derived from an EMBL/GenBank/DDBJ whole genome shotgun (WGS) entry which is preliminary data.</text>
</comment>
<evidence type="ECO:0000256" key="4">
    <source>
        <dbReference type="ARBA" id="ARBA00016902"/>
    </source>
</evidence>
<dbReference type="InterPro" id="IPR036611">
    <property type="entry name" value="Trigger_fac_ribosome-bd_sf"/>
</dbReference>
<dbReference type="SUPFAM" id="SSF54534">
    <property type="entry name" value="FKBP-like"/>
    <property type="match status" value="1"/>
</dbReference>
<gene>
    <name evidence="12" type="primary">tig</name>
    <name evidence="16" type="ORF">EI71_00628</name>
</gene>
<dbReference type="GO" id="GO:0043335">
    <property type="term" value="P:protein unfolding"/>
    <property type="evidence" value="ECO:0007669"/>
    <property type="project" value="TreeGrafter"/>
</dbReference>
<name>A0A397S5Q2_9MOLU</name>
<dbReference type="GO" id="GO:0044183">
    <property type="term" value="F:protein folding chaperone"/>
    <property type="evidence" value="ECO:0007669"/>
    <property type="project" value="TreeGrafter"/>
</dbReference>
<evidence type="ECO:0000256" key="10">
    <source>
        <dbReference type="ARBA" id="ARBA00024849"/>
    </source>
</evidence>
<dbReference type="GO" id="GO:0003755">
    <property type="term" value="F:peptidyl-prolyl cis-trans isomerase activity"/>
    <property type="evidence" value="ECO:0007669"/>
    <property type="project" value="UniProtKB-UniRule"/>
</dbReference>
<comment type="subcellular location">
    <subcellularLocation>
        <location evidence="12">Cytoplasm</location>
    </subcellularLocation>
    <text evidence="12">About half TF is bound to the ribosome near the polypeptide exit tunnel while the other half is free in the cytoplasm.</text>
</comment>
<reference evidence="16 17" key="1">
    <citation type="submission" date="2018-08" db="EMBL/GenBank/DDBJ databases">
        <title>Genomic Encyclopedia of Archaeal and Bacterial Type Strains, Phase II (KMG-II): from individual species to whole genera.</title>
        <authorList>
            <person name="Goeker M."/>
        </authorList>
    </citation>
    <scope>NUCLEOTIDE SEQUENCE [LARGE SCALE GENOMIC DNA]</scope>
    <source>
        <strain evidence="16 17">ATCC 27112</strain>
    </source>
</reference>
<evidence type="ECO:0000256" key="14">
    <source>
        <dbReference type="RuleBase" id="RU003914"/>
    </source>
</evidence>
<sequence length="426" mass="47862">MTVEKLDKSRVKLVFDVTADEFEKALDKAFERENAKVTIKGFRKGHAPRSVFEKTYGVEALFESALNVVLDSKFQEAIKDEAAKNFLGRPEAGLEEKIERGKDFKVSLTWDVYPEVTLPNYKGVEVKAKNLKVTAKEVDEAIKAITKKDAVKETKTEQVIAKNDYATFDFVGTVDGVEFPGGKAENYELQIGSGQFIPGFEDQMIGLKAGETKDLTVTFPKDYQEATLAGKEAVFKVTVHEVKVEKFPRLTAEYIAGLKLEGVTTSEELKASKKAELEAKKATEEKDRQLNDIINYVLDNAKVDMPKTLVDEKVNQLKSQYEQQAKMYNIPFETFLGFMGTNLEAFNENMEKQGARQALFQVVAQKIIEVEKLAPSQEALEAKAEEEAKLHNSTKDKMLKTNVAKYYSDLAYKALVDLLIENAKEI</sequence>
<keyword evidence="8 12" id="KW-0413">Isomerase</keyword>
<dbReference type="Pfam" id="PF00254">
    <property type="entry name" value="FKBP_C"/>
    <property type="match status" value="1"/>
</dbReference>
<dbReference type="EC" id="5.2.1.8" evidence="3 12"/>
<comment type="similarity">
    <text evidence="2 12 14">Belongs to the FKBP-type PPIase family. Tig subfamily.</text>
</comment>
<evidence type="ECO:0000313" key="16">
    <source>
        <dbReference type="EMBL" id="RIA78051.1"/>
    </source>
</evidence>
<dbReference type="GO" id="GO:0051301">
    <property type="term" value="P:cell division"/>
    <property type="evidence" value="ECO:0007669"/>
    <property type="project" value="UniProtKB-KW"/>
</dbReference>
<evidence type="ECO:0000256" key="1">
    <source>
        <dbReference type="ARBA" id="ARBA00000971"/>
    </source>
</evidence>
<dbReference type="EMBL" id="QXEV01000004">
    <property type="protein sequence ID" value="RIA78051.1"/>
    <property type="molecule type" value="Genomic_DNA"/>
</dbReference>
<dbReference type="RefSeq" id="WP_119015795.1">
    <property type="nucleotide sequence ID" value="NZ_QXEV01000004.1"/>
</dbReference>
<dbReference type="FunFam" id="3.10.50.40:FF:000001">
    <property type="entry name" value="Trigger factor"/>
    <property type="match status" value="1"/>
</dbReference>
<evidence type="ECO:0000259" key="15">
    <source>
        <dbReference type="PROSITE" id="PS50059"/>
    </source>
</evidence>
<comment type="domain">
    <text evidence="12">Consists of 3 domains; the N-terminus binds the ribosome, the middle domain has PPIase activity, while the C-terminus has intrinsic chaperone activity on its own.</text>
</comment>
<dbReference type="GO" id="GO:0005737">
    <property type="term" value="C:cytoplasm"/>
    <property type="evidence" value="ECO:0007669"/>
    <property type="project" value="UniProtKB-SubCell"/>
</dbReference>
<dbReference type="GO" id="GO:0015031">
    <property type="term" value="P:protein transport"/>
    <property type="evidence" value="ECO:0007669"/>
    <property type="project" value="UniProtKB-UniRule"/>
</dbReference>
<feature type="domain" description="PPIase FKBP-type" evidence="15">
    <location>
        <begin position="163"/>
        <end position="248"/>
    </location>
</feature>
<dbReference type="GO" id="GO:0051083">
    <property type="term" value="P:'de novo' cotranslational protein folding"/>
    <property type="evidence" value="ECO:0007669"/>
    <property type="project" value="TreeGrafter"/>
</dbReference>
<dbReference type="PROSITE" id="PS50059">
    <property type="entry name" value="FKBP_PPIASE"/>
    <property type="match status" value="1"/>
</dbReference>
<evidence type="ECO:0000256" key="3">
    <source>
        <dbReference type="ARBA" id="ARBA00013194"/>
    </source>
</evidence>
<dbReference type="InterPro" id="IPR046357">
    <property type="entry name" value="PPIase_dom_sf"/>
</dbReference>
<keyword evidence="12" id="KW-0963">Cytoplasm</keyword>
<dbReference type="InterPro" id="IPR008881">
    <property type="entry name" value="Trigger_fac_ribosome-bd_bac"/>
</dbReference>
<dbReference type="InterPro" id="IPR008880">
    <property type="entry name" value="Trigger_fac_C"/>
</dbReference>
<dbReference type="PANTHER" id="PTHR30560:SF3">
    <property type="entry name" value="TRIGGER FACTOR-LIKE PROTEIN TIG, CHLOROPLASTIC"/>
    <property type="match status" value="1"/>
</dbReference>
<evidence type="ECO:0000256" key="13">
    <source>
        <dbReference type="PROSITE-ProRule" id="PRU00277"/>
    </source>
</evidence>
<accession>A0A397S5Q2</accession>
<evidence type="ECO:0000256" key="6">
    <source>
        <dbReference type="ARBA" id="ARBA00023110"/>
    </source>
</evidence>
<keyword evidence="9 12" id="KW-0131">Cell cycle</keyword>
<dbReference type="AlphaFoldDB" id="A0A397S5Q2"/>
<dbReference type="Pfam" id="PF05698">
    <property type="entry name" value="Trigger_C"/>
    <property type="match status" value="1"/>
</dbReference>
<dbReference type="OrthoDB" id="9767721at2"/>
<dbReference type="HAMAP" id="MF_00303">
    <property type="entry name" value="Trigger_factor_Tig"/>
    <property type="match status" value="1"/>
</dbReference>
<dbReference type="NCBIfam" id="TIGR00115">
    <property type="entry name" value="tig"/>
    <property type="match status" value="1"/>
</dbReference>
<evidence type="ECO:0000256" key="8">
    <source>
        <dbReference type="ARBA" id="ARBA00023235"/>
    </source>
</evidence>
<evidence type="ECO:0000256" key="7">
    <source>
        <dbReference type="ARBA" id="ARBA00023186"/>
    </source>
</evidence>
<dbReference type="GO" id="GO:0043022">
    <property type="term" value="F:ribosome binding"/>
    <property type="evidence" value="ECO:0007669"/>
    <property type="project" value="TreeGrafter"/>
</dbReference>
<dbReference type="InParanoid" id="A0A397S5Q2"/>
<dbReference type="Gene3D" id="3.10.50.40">
    <property type="match status" value="1"/>
</dbReference>
<dbReference type="PANTHER" id="PTHR30560">
    <property type="entry name" value="TRIGGER FACTOR CHAPERONE AND PEPTIDYL-PROLYL CIS/TRANS ISOMERASE"/>
    <property type="match status" value="1"/>
</dbReference>
<dbReference type="InterPro" id="IPR005215">
    <property type="entry name" value="Trig_fac"/>
</dbReference>
<dbReference type="InterPro" id="IPR027304">
    <property type="entry name" value="Trigger_fact/SurA_dom_sf"/>
</dbReference>